<dbReference type="PROSITE" id="PS50280">
    <property type="entry name" value="SET"/>
    <property type="match status" value="1"/>
</dbReference>
<feature type="domain" description="SET" evidence="3">
    <location>
        <begin position="441"/>
        <end position="604"/>
    </location>
</feature>
<dbReference type="EMBL" id="CAICTM010000025">
    <property type="protein sequence ID" value="CAB9497784.1"/>
    <property type="molecule type" value="Genomic_DNA"/>
</dbReference>
<feature type="transmembrane region" description="Helical" evidence="2">
    <location>
        <begin position="64"/>
        <end position="83"/>
    </location>
</feature>
<evidence type="ECO:0000256" key="2">
    <source>
        <dbReference type="SAM" id="Phobius"/>
    </source>
</evidence>
<feature type="compositionally biased region" description="Polar residues" evidence="1">
    <location>
        <begin position="171"/>
        <end position="180"/>
    </location>
</feature>
<evidence type="ECO:0000313" key="4">
    <source>
        <dbReference type="EMBL" id="CAB9497784.1"/>
    </source>
</evidence>
<sequence length="805" mass="91088">MRRAVVNQRPVSTHATVAHQKQQNFVAAVAVAEDNVRDGKVTSTGTPQYCRRSSSKKESTISSMILRMVRLGSVAVVLLYVWLSSGAIATTISTNSRANSIQQEYDVASKGKVSKTSEGTSYFDEQEPVPPSEVYKEASVDQRQDRSSHSSSLQDERRQQQQQHDMEARYTVQSAQTPSKNLDKEDGQCSLYLAPSTIPGAGLGMFSSVHRAVGEPMGTGEVIVPLVELHFYSGQADLFNPFSDYYWRGREKGLHGIVAEHRSNSLQGYVPGVDAAINCNLALINVDMSGSQFDDGNLSRYHHPMAGSMSPYHSTPSLVRMDIPAGGELFKFYGDQWFVARQDKFGLIPLSDDYPVAQNIINKFDRIQKRHFPSNEKLKEDLWSLVKDDIGMAEWESRIMNALPQSVGDAQKAAQNEIASLHQAKAVRSVDYLRQHGRCVDSIRPGPSTLPSRQGGRGAFAKRNYAKGSIITGTPLIHVPNRELLTMFRMERNNTDPDTGEETWLRHVDEIVNHQMMLNYCYGHHQSTMLLCPYGSGVNYINHNQTLANVRIQWAPNGTTSHNSSWLTDIRVEDLEWVYDTGLAFDYIATKDIKESDELFLDYGDEFEKVIAERLATWRPESQLSFTASDFYPAEAFKRHASTKALRTEMEQKQLPYPDNIEIRCHSALVDRSRRSQQRENADEFEFHWDTREIGFPCRILERKEAEGDIHDEAVQAMGSLYTVELKLPLEEVGLQYKSDTFTYVQKKDVARSAISFFNKPYTTDLFLPNTFRKDIGIPDDMFPSLWKNKLPTQQKVPDKQVDFP</sequence>
<evidence type="ECO:0000259" key="3">
    <source>
        <dbReference type="PROSITE" id="PS50280"/>
    </source>
</evidence>
<reference evidence="4" key="1">
    <citation type="submission" date="2020-06" db="EMBL/GenBank/DDBJ databases">
        <authorList>
            <consortium name="Plant Systems Biology data submission"/>
        </authorList>
    </citation>
    <scope>NUCLEOTIDE SEQUENCE</scope>
    <source>
        <strain evidence="4">D6</strain>
    </source>
</reference>
<keyword evidence="2" id="KW-1133">Transmembrane helix</keyword>
<keyword evidence="2" id="KW-0812">Transmembrane</keyword>
<dbReference type="OrthoDB" id="40564at2759"/>
<protein>
    <submittedName>
        <fullName evidence="4">Guanylate cyclase</fullName>
    </submittedName>
</protein>
<comment type="caution">
    <text evidence="4">The sequence shown here is derived from an EMBL/GenBank/DDBJ whole genome shotgun (WGS) entry which is preliminary data.</text>
</comment>
<accession>A0A9N8D801</accession>
<keyword evidence="2" id="KW-0472">Membrane</keyword>
<keyword evidence="5" id="KW-1185">Reference proteome</keyword>
<dbReference type="SUPFAM" id="SSF82199">
    <property type="entry name" value="SET domain"/>
    <property type="match status" value="1"/>
</dbReference>
<dbReference type="AlphaFoldDB" id="A0A9N8D801"/>
<organism evidence="4 5">
    <name type="scientific">Seminavis robusta</name>
    <dbReference type="NCBI Taxonomy" id="568900"/>
    <lineage>
        <taxon>Eukaryota</taxon>
        <taxon>Sar</taxon>
        <taxon>Stramenopiles</taxon>
        <taxon>Ochrophyta</taxon>
        <taxon>Bacillariophyta</taxon>
        <taxon>Bacillariophyceae</taxon>
        <taxon>Bacillariophycidae</taxon>
        <taxon>Naviculales</taxon>
        <taxon>Naviculaceae</taxon>
        <taxon>Seminavis</taxon>
    </lineage>
</organism>
<dbReference type="Pfam" id="PF00856">
    <property type="entry name" value="SET"/>
    <property type="match status" value="1"/>
</dbReference>
<dbReference type="InterPro" id="IPR001214">
    <property type="entry name" value="SET_dom"/>
</dbReference>
<name>A0A9N8D801_9STRA</name>
<evidence type="ECO:0000256" key="1">
    <source>
        <dbReference type="SAM" id="MobiDB-lite"/>
    </source>
</evidence>
<dbReference type="Gene3D" id="2.170.270.10">
    <property type="entry name" value="SET domain"/>
    <property type="match status" value="1"/>
</dbReference>
<feature type="region of interest" description="Disordered" evidence="1">
    <location>
        <begin position="98"/>
        <end position="186"/>
    </location>
</feature>
<dbReference type="Proteomes" id="UP001153069">
    <property type="component" value="Unassembled WGS sequence"/>
</dbReference>
<dbReference type="InterPro" id="IPR046341">
    <property type="entry name" value="SET_dom_sf"/>
</dbReference>
<gene>
    <name evidence="4" type="ORF">SEMRO_25_G017270.1</name>
</gene>
<feature type="compositionally biased region" description="Basic and acidic residues" evidence="1">
    <location>
        <begin position="134"/>
        <end position="168"/>
    </location>
</feature>
<proteinExistence type="predicted"/>
<evidence type="ECO:0000313" key="5">
    <source>
        <dbReference type="Proteomes" id="UP001153069"/>
    </source>
</evidence>